<comment type="caution">
    <text evidence="3">The sequence shown here is derived from an EMBL/GenBank/DDBJ whole genome shotgun (WGS) entry which is preliminary data.</text>
</comment>
<reference evidence="3 4" key="1">
    <citation type="submission" date="2024-02" db="EMBL/GenBank/DDBJ databases">
        <title>Genome sequence of Aquincola sp. MAHUQ-54.</title>
        <authorList>
            <person name="Huq M.A."/>
        </authorList>
    </citation>
    <scope>NUCLEOTIDE SEQUENCE [LARGE SCALE GENOMIC DNA]</scope>
    <source>
        <strain evidence="3 4">MAHUQ-54</strain>
    </source>
</reference>
<dbReference type="RefSeq" id="WP_332289508.1">
    <property type="nucleotide sequence ID" value="NZ_JAZIBG010000025.1"/>
</dbReference>
<dbReference type="EMBL" id="JAZIBG010000025">
    <property type="protein sequence ID" value="MEF7614513.1"/>
    <property type="molecule type" value="Genomic_DNA"/>
</dbReference>
<dbReference type="CDD" id="cd04221">
    <property type="entry name" value="MauL"/>
    <property type="match status" value="1"/>
</dbReference>
<gene>
    <name evidence="3" type="ORF">V4F39_11390</name>
</gene>
<evidence type="ECO:0000313" key="4">
    <source>
        <dbReference type="Proteomes" id="UP001336250"/>
    </source>
</evidence>
<dbReference type="Proteomes" id="UP001336250">
    <property type="component" value="Unassembled WGS sequence"/>
</dbReference>
<proteinExistence type="predicted"/>
<evidence type="ECO:0000313" key="3">
    <source>
        <dbReference type="EMBL" id="MEF7614513.1"/>
    </source>
</evidence>
<keyword evidence="2" id="KW-0732">Signal</keyword>
<organism evidence="3 4">
    <name type="scientific">Aquincola agrisoli</name>
    <dbReference type="NCBI Taxonomy" id="3119538"/>
    <lineage>
        <taxon>Bacteria</taxon>
        <taxon>Pseudomonadati</taxon>
        <taxon>Pseudomonadota</taxon>
        <taxon>Betaproteobacteria</taxon>
        <taxon>Burkholderiales</taxon>
        <taxon>Sphaerotilaceae</taxon>
        <taxon>Aquincola</taxon>
    </lineage>
</organism>
<dbReference type="InterPro" id="IPR008972">
    <property type="entry name" value="Cupredoxin"/>
</dbReference>
<dbReference type="AlphaFoldDB" id="A0AAW9QDP7"/>
<dbReference type="InterPro" id="IPR034242">
    <property type="entry name" value="MauL"/>
</dbReference>
<comment type="subcellular location">
    <subcellularLocation>
        <location evidence="1">Periplasm</location>
    </subcellularLocation>
</comment>
<keyword evidence="4" id="KW-1185">Reference proteome</keyword>
<feature type="signal peptide" evidence="2">
    <location>
        <begin position="1"/>
        <end position="28"/>
    </location>
</feature>
<dbReference type="SUPFAM" id="SSF49503">
    <property type="entry name" value="Cupredoxins"/>
    <property type="match status" value="1"/>
</dbReference>
<accession>A0AAW9QDP7</accession>
<dbReference type="GO" id="GO:0042597">
    <property type="term" value="C:periplasmic space"/>
    <property type="evidence" value="ECO:0007669"/>
    <property type="project" value="UniProtKB-SubCell"/>
</dbReference>
<feature type="chain" id="PRO_5043465891" evidence="2">
    <location>
        <begin position="29"/>
        <end position="205"/>
    </location>
</feature>
<name>A0AAW9QDP7_9BURK</name>
<dbReference type="Gene3D" id="2.60.40.420">
    <property type="entry name" value="Cupredoxins - blue copper proteins"/>
    <property type="match status" value="1"/>
</dbReference>
<sequence>MAERRLHLRRRADGAVLAAAMLAGAASAAPVTVTVTDSAGKPLQEAVVYALVKGQPQQTTTATAEIGQRDKQFQPHVTVVQTGTSVSFPNFDTVRHHVYSFSPVRTFELKLYAGTPAKPVVFDRPGTAALGCNVHDRMTAWVHVVDTPLFAKTDAQGQAKLELPAGSHLLRAWHFSQPGTALPAEVPLQVGGTPVRAAVQIAAGG</sequence>
<evidence type="ECO:0000256" key="2">
    <source>
        <dbReference type="SAM" id="SignalP"/>
    </source>
</evidence>
<protein>
    <submittedName>
        <fullName evidence="3">Methylamine utilization protein</fullName>
    </submittedName>
</protein>
<evidence type="ECO:0000256" key="1">
    <source>
        <dbReference type="ARBA" id="ARBA00004418"/>
    </source>
</evidence>